<evidence type="ECO:0000259" key="1">
    <source>
        <dbReference type="PROSITE" id="PS50011"/>
    </source>
</evidence>
<dbReference type="GO" id="GO:0004672">
    <property type="term" value="F:protein kinase activity"/>
    <property type="evidence" value="ECO:0007669"/>
    <property type="project" value="InterPro"/>
</dbReference>
<dbReference type="InterPro" id="IPR036537">
    <property type="entry name" value="Adaptor_Cbl_N_dom_sf"/>
</dbReference>
<protein>
    <submittedName>
        <fullName evidence="2">TKL/TKL-ccin protein kinase</fullName>
    </submittedName>
</protein>
<dbReference type="InterPro" id="IPR050167">
    <property type="entry name" value="Ser_Thr_protein_kinase"/>
</dbReference>
<sequence>MVRKILGGVLGFAESAASLAGVPFVGGALSVLQEIVKVCDEVKIHKKKVRQIRGKCVQYINAIEDRSQRLDPELIQSIDEARAVFERVHGRMVRWSRLSAWSYVLKLSEISDGLEQCDTDLDSAIGILNLRTQRVINKTQEEMKDALAANHAEIKDILIQALTRKSETQQVIAMERTGSNVAYRLMQAGQEQLREELQIARCDSPAGPDAPRPWASRSGSIPGNGIREALFKFHTETGTLPAIKVLDAEITKMGELAVAGGTYSDIWLGLWLGRKKVALKSLRNIKADDPKAKARFEREVKTWSSLRHDHILPFYGLVTNLGKHIHMVSPWQEKGNVLEYLKKEPQADRFKLIKGAALGLAYLHSKNVVHGNVKCTNILVLDNGDSCICDFGMSKLIEEVTERTASATLTAAGSARWLAPELIIGSISSPTLATDVYSYAMAILELLTGRPPFAERKRDASVIHDVVNRKQTPVRPKDPAVCVWLPDDLWRLLQSCWHNSSDSRPSMEGVTANLELIK</sequence>
<organism evidence="2 3">
    <name type="scientific">Coprinopsis marcescibilis</name>
    <name type="common">Agaric fungus</name>
    <name type="synonym">Psathyrella marcescibilis</name>
    <dbReference type="NCBI Taxonomy" id="230819"/>
    <lineage>
        <taxon>Eukaryota</taxon>
        <taxon>Fungi</taxon>
        <taxon>Dikarya</taxon>
        <taxon>Basidiomycota</taxon>
        <taxon>Agaricomycotina</taxon>
        <taxon>Agaricomycetes</taxon>
        <taxon>Agaricomycetidae</taxon>
        <taxon>Agaricales</taxon>
        <taxon>Agaricineae</taxon>
        <taxon>Psathyrellaceae</taxon>
        <taxon>Coprinopsis</taxon>
    </lineage>
</organism>
<dbReference type="CDD" id="cd21037">
    <property type="entry name" value="MLKL_NTD"/>
    <property type="match status" value="1"/>
</dbReference>
<dbReference type="SUPFAM" id="SSF56112">
    <property type="entry name" value="Protein kinase-like (PK-like)"/>
    <property type="match status" value="1"/>
</dbReference>
<dbReference type="InterPro" id="IPR000719">
    <property type="entry name" value="Prot_kinase_dom"/>
</dbReference>
<feature type="domain" description="Protein kinase" evidence="1">
    <location>
        <begin position="252"/>
        <end position="517"/>
    </location>
</feature>
<dbReference type="InterPro" id="IPR001245">
    <property type="entry name" value="Ser-Thr/Tyr_kinase_cat_dom"/>
</dbReference>
<dbReference type="GO" id="GO:0005524">
    <property type="term" value="F:ATP binding"/>
    <property type="evidence" value="ECO:0007669"/>
    <property type="project" value="InterPro"/>
</dbReference>
<dbReference type="Pfam" id="PF07714">
    <property type="entry name" value="PK_Tyr_Ser-Thr"/>
    <property type="match status" value="1"/>
</dbReference>
<keyword evidence="3" id="KW-1185">Reference proteome</keyword>
<proteinExistence type="predicted"/>
<accession>A0A5C3KX22</accession>
<dbReference type="PROSITE" id="PS50011">
    <property type="entry name" value="PROTEIN_KINASE_DOM"/>
    <property type="match status" value="1"/>
</dbReference>
<dbReference type="AlphaFoldDB" id="A0A5C3KX22"/>
<dbReference type="InterPro" id="IPR059179">
    <property type="entry name" value="MLKL-like_MCAfunc"/>
</dbReference>
<evidence type="ECO:0000313" key="2">
    <source>
        <dbReference type="EMBL" id="TFK25012.1"/>
    </source>
</evidence>
<dbReference type="InterPro" id="IPR011009">
    <property type="entry name" value="Kinase-like_dom_sf"/>
</dbReference>
<dbReference type="STRING" id="230819.A0A5C3KX22"/>
<dbReference type="Proteomes" id="UP000307440">
    <property type="component" value="Unassembled WGS sequence"/>
</dbReference>
<evidence type="ECO:0000313" key="3">
    <source>
        <dbReference type="Proteomes" id="UP000307440"/>
    </source>
</evidence>
<keyword evidence="2" id="KW-0418">Kinase</keyword>
<reference evidence="2 3" key="1">
    <citation type="journal article" date="2019" name="Nat. Ecol. Evol.">
        <title>Megaphylogeny resolves global patterns of mushroom evolution.</title>
        <authorList>
            <person name="Varga T."/>
            <person name="Krizsan K."/>
            <person name="Foldi C."/>
            <person name="Dima B."/>
            <person name="Sanchez-Garcia M."/>
            <person name="Sanchez-Ramirez S."/>
            <person name="Szollosi G.J."/>
            <person name="Szarkandi J.G."/>
            <person name="Papp V."/>
            <person name="Albert L."/>
            <person name="Andreopoulos W."/>
            <person name="Angelini C."/>
            <person name="Antonin V."/>
            <person name="Barry K.W."/>
            <person name="Bougher N.L."/>
            <person name="Buchanan P."/>
            <person name="Buyck B."/>
            <person name="Bense V."/>
            <person name="Catcheside P."/>
            <person name="Chovatia M."/>
            <person name="Cooper J."/>
            <person name="Damon W."/>
            <person name="Desjardin D."/>
            <person name="Finy P."/>
            <person name="Geml J."/>
            <person name="Haridas S."/>
            <person name="Hughes K."/>
            <person name="Justo A."/>
            <person name="Karasinski D."/>
            <person name="Kautmanova I."/>
            <person name="Kiss B."/>
            <person name="Kocsube S."/>
            <person name="Kotiranta H."/>
            <person name="LaButti K.M."/>
            <person name="Lechner B.E."/>
            <person name="Liimatainen K."/>
            <person name="Lipzen A."/>
            <person name="Lukacs Z."/>
            <person name="Mihaltcheva S."/>
            <person name="Morgado L.N."/>
            <person name="Niskanen T."/>
            <person name="Noordeloos M.E."/>
            <person name="Ohm R.A."/>
            <person name="Ortiz-Santana B."/>
            <person name="Ovrebo C."/>
            <person name="Racz N."/>
            <person name="Riley R."/>
            <person name="Savchenko A."/>
            <person name="Shiryaev A."/>
            <person name="Soop K."/>
            <person name="Spirin V."/>
            <person name="Szebenyi C."/>
            <person name="Tomsovsky M."/>
            <person name="Tulloss R.E."/>
            <person name="Uehling J."/>
            <person name="Grigoriev I.V."/>
            <person name="Vagvolgyi C."/>
            <person name="Papp T."/>
            <person name="Martin F.M."/>
            <person name="Miettinen O."/>
            <person name="Hibbett D.S."/>
            <person name="Nagy L.G."/>
        </authorList>
    </citation>
    <scope>NUCLEOTIDE SEQUENCE [LARGE SCALE GENOMIC DNA]</scope>
    <source>
        <strain evidence="2 3">CBS 121175</strain>
    </source>
</reference>
<dbReference type="OrthoDB" id="5966500at2759"/>
<dbReference type="GO" id="GO:0007166">
    <property type="term" value="P:cell surface receptor signaling pathway"/>
    <property type="evidence" value="ECO:0007669"/>
    <property type="project" value="InterPro"/>
</dbReference>
<gene>
    <name evidence="2" type="ORF">FA15DRAFT_668881</name>
</gene>
<dbReference type="Gene3D" id="1.10.510.10">
    <property type="entry name" value="Transferase(Phosphotransferase) domain 1"/>
    <property type="match status" value="1"/>
</dbReference>
<dbReference type="EMBL" id="ML210191">
    <property type="protein sequence ID" value="TFK25012.1"/>
    <property type="molecule type" value="Genomic_DNA"/>
</dbReference>
<dbReference type="Gene3D" id="1.20.930.20">
    <property type="entry name" value="Adaptor protein Cbl, N-terminal domain"/>
    <property type="match status" value="1"/>
</dbReference>
<keyword evidence="2" id="KW-0808">Transferase</keyword>
<dbReference type="PANTHER" id="PTHR23257">
    <property type="entry name" value="SERINE-THREONINE PROTEIN KINASE"/>
    <property type="match status" value="1"/>
</dbReference>
<name>A0A5C3KX22_COPMA</name>